<feature type="domain" description="Carbohydrate-binding" evidence="2">
    <location>
        <begin position="44"/>
        <end position="191"/>
    </location>
</feature>
<dbReference type="SUPFAM" id="SSF56935">
    <property type="entry name" value="Porins"/>
    <property type="match status" value="1"/>
</dbReference>
<dbReference type="Gene3D" id="2.60.40.1190">
    <property type="match status" value="1"/>
</dbReference>
<dbReference type="InterPro" id="IPR045670">
    <property type="entry name" value="DUF5916"/>
</dbReference>
<name>A0A919BQ41_9GAMM</name>
<dbReference type="Proteomes" id="UP000623842">
    <property type="component" value="Unassembled WGS sequence"/>
</dbReference>
<evidence type="ECO:0000259" key="3">
    <source>
        <dbReference type="Pfam" id="PF19313"/>
    </source>
</evidence>
<proteinExistence type="predicted"/>
<dbReference type="Pfam" id="PF19313">
    <property type="entry name" value="DUF5916"/>
    <property type="match status" value="1"/>
</dbReference>
<evidence type="ECO:0000313" key="5">
    <source>
        <dbReference type="Proteomes" id="UP000623842"/>
    </source>
</evidence>
<reference evidence="4" key="1">
    <citation type="journal article" date="2014" name="Int. J. Syst. Evol. Microbiol.">
        <title>Complete genome sequence of Corynebacterium casei LMG S-19264T (=DSM 44701T), isolated from a smear-ripened cheese.</title>
        <authorList>
            <consortium name="US DOE Joint Genome Institute (JGI-PGF)"/>
            <person name="Walter F."/>
            <person name="Albersmeier A."/>
            <person name="Kalinowski J."/>
            <person name="Ruckert C."/>
        </authorList>
    </citation>
    <scope>NUCLEOTIDE SEQUENCE</scope>
    <source>
        <strain evidence="4">KCTC 42731</strain>
    </source>
</reference>
<feature type="chain" id="PRO_5037138976" description="Hydrolase" evidence="1">
    <location>
        <begin position="27"/>
        <end position="788"/>
    </location>
</feature>
<protein>
    <recommendedName>
        <fullName evidence="6">Hydrolase</fullName>
    </recommendedName>
</protein>
<evidence type="ECO:0008006" key="6">
    <source>
        <dbReference type="Google" id="ProtNLM"/>
    </source>
</evidence>
<dbReference type="RefSeq" id="WP_189772999.1">
    <property type="nucleotide sequence ID" value="NZ_BNCK01000008.1"/>
</dbReference>
<feature type="signal peptide" evidence="1">
    <location>
        <begin position="1"/>
        <end position="26"/>
    </location>
</feature>
<sequence>MRFINRCCSYISLIFISLIIGNLAHASAQESHYTIPHSSQSAKIDGDLTDPIWQNARKIELNLVNSPWNNEPSPVKTEARIIENGEMIFISFVAYDPEPEKIKAFLGDRDSRWNDDIVGIKLDTFNTRRLNYEFFVNPFGVQHDGINNEMTGDVNRAWNGIWDSYGKLTEQGFQVEIAIPYNILNFENSNDIKTWAFELVRLYPRDSRLRISHTPLDRNNNCWLCQAPELSGFKQAKGGKNLMFTPSLVAAKNQSKDIFTPGSDWQSDSDSELGLDIRWNINTNNLLNATINPDFSTVEADAGQLNINKTYSLYYDERRPFFLDNADYFTSNLALVYTRNIADPDFGAKLTGTQGDHSYGLFVTRDKETNFVIPGNTGSEVASLDDESNSAAFRYRYDLDEYISFGALSTLRKSDNYHNYLAGLDTKYKLDDSNTIKAQWLASNTEYPEDLYQSFCYGDSDESCDNATLVECSIGQCAYTEQVHRTRKSGEFNDNALVASFVHESEYWEIEAEHQSIGQDFRADLGFITSADIKSNRLAVDRYFYGDTDSPWQELELEAQWQIKHNEKGELLEKSWQAGFNIDGPMQSYFELTFNYDDKIGLRHDESLLAIDGNTSRFTEKMANMYAKIQPVAQLEIDGELKLGKKIDYRNNRLGDYREYYAGIDFNITQKLLTKLYYTNANMQYDDQDVYTVQLTELRVSYQFDVQSYLKLSVIYNDVDQNPDNNPLKTVNKRSNSMSTQLIYAYKLNPQTVFYLGYSDSSYQNDYLANLEREQRTFFTKISYAWMQ</sequence>
<dbReference type="InterPro" id="IPR010502">
    <property type="entry name" value="Carb-bd_dom_fam9"/>
</dbReference>
<keyword evidence="1" id="KW-0732">Signal</keyword>
<dbReference type="AlphaFoldDB" id="A0A919BQ41"/>
<evidence type="ECO:0000313" key="4">
    <source>
        <dbReference type="EMBL" id="GHG02077.1"/>
    </source>
</evidence>
<dbReference type="GO" id="GO:0016052">
    <property type="term" value="P:carbohydrate catabolic process"/>
    <property type="evidence" value="ECO:0007669"/>
    <property type="project" value="InterPro"/>
</dbReference>
<dbReference type="SUPFAM" id="SSF49344">
    <property type="entry name" value="CBD9-like"/>
    <property type="match status" value="1"/>
</dbReference>
<dbReference type="GO" id="GO:0004553">
    <property type="term" value="F:hydrolase activity, hydrolyzing O-glycosyl compounds"/>
    <property type="evidence" value="ECO:0007669"/>
    <property type="project" value="InterPro"/>
</dbReference>
<gene>
    <name evidence="4" type="ORF">GCM10017161_33630</name>
</gene>
<reference evidence="4" key="2">
    <citation type="submission" date="2020-09" db="EMBL/GenBank/DDBJ databases">
        <authorList>
            <person name="Sun Q."/>
            <person name="Kim S."/>
        </authorList>
    </citation>
    <scope>NUCLEOTIDE SEQUENCE</scope>
    <source>
        <strain evidence="4">KCTC 42731</strain>
    </source>
</reference>
<accession>A0A919BQ41</accession>
<comment type="caution">
    <text evidence="4">The sequence shown here is derived from an EMBL/GenBank/DDBJ whole genome shotgun (WGS) entry which is preliminary data.</text>
</comment>
<organism evidence="4 5">
    <name type="scientific">Thalassotalea marina</name>
    <dbReference type="NCBI Taxonomy" id="1673741"/>
    <lineage>
        <taxon>Bacteria</taxon>
        <taxon>Pseudomonadati</taxon>
        <taxon>Pseudomonadota</taxon>
        <taxon>Gammaproteobacteria</taxon>
        <taxon>Alteromonadales</taxon>
        <taxon>Colwelliaceae</taxon>
        <taxon>Thalassotalea</taxon>
    </lineage>
</organism>
<evidence type="ECO:0000256" key="1">
    <source>
        <dbReference type="SAM" id="SignalP"/>
    </source>
</evidence>
<keyword evidence="5" id="KW-1185">Reference proteome</keyword>
<evidence type="ECO:0000259" key="2">
    <source>
        <dbReference type="Pfam" id="PF06452"/>
    </source>
</evidence>
<dbReference type="Pfam" id="PF06452">
    <property type="entry name" value="CBM9_1"/>
    <property type="match status" value="1"/>
</dbReference>
<feature type="domain" description="DUF5916" evidence="3">
    <location>
        <begin position="264"/>
        <end position="342"/>
    </location>
</feature>
<dbReference type="CDD" id="cd09618">
    <property type="entry name" value="CBM9_like_2"/>
    <property type="match status" value="1"/>
</dbReference>
<dbReference type="EMBL" id="BNCK01000008">
    <property type="protein sequence ID" value="GHG02077.1"/>
    <property type="molecule type" value="Genomic_DNA"/>
</dbReference>
<dbReference type="GO" id="GO:0030246">
    <property type="term" value="F:carbohydrate binding"/>
    <property type="evidence" value="ECO:0007669"/>
    <property type="project" value="InterPro"/>
</dbReference>